<gene>
    <name evidence="2" type="ORF">G3O08_01660</name>
</gene>
<evidence type="ECO:0000313" key="2">
    <source>
        <dbReference type="EMBL" id="NEN22209.1"/>
    </source>
</evidence>
<dbReference type="InterPro" id="IPR013783">
    <property type="entry name" value="Ig-like_fold"/>
</dbReference>
<feature type="domain" description="DUF7948" evidence="1">
    <location>
        <begin position="34"/>
        <end position="245"/>
    </location>
</feature>
<evidence type="ECO:0000259" key="1">
    <source>
        <dbReference type="Pfam" id="PF25778"/>
    </source>
</evidence>
<dbReference type="EMBL" id="JAAGVY010000002">
    <property type="protein sequence ID" value="NEN22209.1"/>
    <property type="molecule type" value="Genomic_DNA"/>
</dbReference>
<accession>A0A7K3WKP5</accession>
<proteinExistence type="predicted"/>
<protein>
    <submittedName>
        <fullName evidence="2">T9SS type B sorting domain-containing protein</fullName>
    </submittedName>
</protein>
<dbReference type="InterPro" id="IPR010620">
    <property type="entry name" value="SBBP_repeat"/>
</dbReference>
<dbReference type="Pfam" id="PF13585">
    <property type="entry name" value="CHU_C"/>
    <property type="match status" value="1"/>
</dbReference>
<dbReference type="PANTHER" id="PTHR35580:SF1">
    <property type="entry name" value="PHYTASE-LIKE DOMAIN-CONTAINING PROTEIN"/>
    <property type="match status" value="1"/>
</dbReference>
<name>A0A7K3WKP5_9FLAO</name>
<dbReference type="InterPro" id="IPR026341">
    <property type="entry name" value="T9SS_type_B"/>
</dbReference>
<dbReference type="Proteomes" id="UP000486602">
    <property type="component" value="Unassembled WGS sequence"/>
</dbReference>
<dbReference type="Gene3D" id="2.60.40.10">
    <property type="entry name" value="Immunoglobulins"/>
    <property type="match status" value="1"/>
</dbReference>
<comment type="caution">
    <text evidence="2">The sequence shown here is derived from an EMBL/GenBank/DDBJ whole genome shotgun (WGS) entry which is preliminary data.</text>
</comment>
<dbReference type="AlphaFoldDB" id="A0A7K3WKP5"/>
<dbReference type="InterPro" id="IPR052918">
    <property type="entry name" value="Motility_Chemotaxis_Reg"/>
</dbReference>
<dbReference type="InterPro" id="IPR057708">
    <property type="entry name" value="DUF7948"/>
</dbReference>
<dbReference type="NCBIfam" id="TIGR04131">
    <property type="entry name" value="Bac_Flav_CTERM"/>
    <property type="match status" value="1"/>
</dbReference>
<dbReference type="RefSeq" id="WP_163282934.1">
    <property type="nucleotide sequence ID" value="NZ_JAAGVY010000002.1"/>
</dbReference>
<dbReference type="Pfam" id="PF25778">
    <property type="entry name" value="DUF7948"/>
    <property type="match status" value="1"/>
</dbReference>
<dbReference type="Pfam" id="PF06739">
    <property type="entry name" value="SBBP"/>
    <property type="match status" value="3"/>
</dbReference>
<sequence>MKTFYPFLILCFSTLYTHASINKAVEEKSKTNGFVENCGQIIDQNNVVNTNVNYIWAAGNGLNVQLRNNGISYDTYQKQGSEIAFHRLDMDIMGMNSHTALNGNKPFSALENFYSSTSKKNISGVRSFEGVTYTDVYENIDFVVSITEKGQLKYDFIVNDPNQTGQIKLKYAGFDSFEICDGNLIFDLSGRQIKEHIPASWMSKSGREIKVDYQIIEKSTDYVIIGFETKNTFHDSSEGQLIIDPLAILEWGTYYGDSLYDVGNAIATDSLGNVFVTGTTSSLHNMASEGLYQTVYSGGTSDAFIVKMNQHGLRHWATYYGGSGDDKGLGIDVDSYDRLYVVGSSTSTDSIGSDGVQQTENGGGTDGFVAHFDRFGSFVWDSFIGSTGEEEAVACKADGFGNVIVVGNTNAGGFLQNDSVSTLVNYQGGTDVFIAKYNINGILTYTSYYGGESDDFATSVALDSLSSVIVAGYTHSSQNIAWGSGFQYNLDGETDGFALKLDSAGSIAWATYFGGPGNDKLTGVTSVSGDFYFSGSTDSLITYSDTTSFQQEYAGSGDAFIARMATDGMLEWFSYVGGEGTDVANGISRDYDGQIYIVGTTTSDSAMTSDTTYIPSPFVSQDVFVAKFSQSGERIWGEYYGGEDYDLGRAIAVFGYTSVYITGLTTSVIGISQNGPEQTAHMLVNPGLDTLGFIARFTQYKSTPPCDDCIGSSGGGGGGGGNDDDDDDDGYNPIGVCIGDSILLSLSGGALGQGAQWVWYVDSCGVIDKFIGEGTEIWVAPDTTTAYFVRAESVDDESRCSGVIVHVDYPNTAIASANDSICPGSTLELFGDGGYYYNWFASDTLINEDQNPVIDTVQASQAGEYTLIANTQFGCSDTTTVDVWLYPGPQFSVSSIDPTCYQSADGSITITSNDTLSLTYEWPLFGSTQNAVDSLTAGAYSAIVTNSAGCSASANTTLTEPDQIVDSLVITPAYCDNPNGGGQLLLYGGFVPYTVEWSPGEESGFIVDDLYAGSYTVIFADANGCGDSTQFTIPNLGLFTAVIDPDSILLGFFDSEEIAVYTNPELENPSYNWTPPEGLSCADCANPVVNPSASIWYEVLVTSVHGCTSTDSLFVERELPEPNSFIPTMFSPNSDGLNDQLCVMGVRMVSFNFKIYDRYGKLIFKSSNTENCWDGTIDGTPASGSYVYTFEAELEEGQSVNETGNVTIQR</sequence>
<reference evidence="2 3" key="1">
    <citation type="submission" date="2020-02" db="EMBL/GenBank/DDBJ databases">
        <title>Out from the shadows clarifying the taxonomy of the family Cryomorphaceae and related taxa by utilizing the GTDB taxonomic framework.</title>
        <authorList>
            <person name="Bowman J.P."/>
        </authorList>
    </citation>
    <scope>NUCLEOTIDE SEQUENCE [LARGE SCALE GENOMIC DNA]</scope>
    <source>
        <strain evidence="2 3">QSSC 1-22</strain>
    </source>
</reference>
<dbReference type="PANTHER" id="PTHR35580">
    <property type="entry name" value="CELL SURFACE GLYCOPROTEIN (S-LAYER PROTEIN)-LIKE PROTEIN"/>
    <property type="match status" value="1"/>
</dbReference>
<keyword evidence="3" id="KW-1185">Reference proteome</keyword>
<evidence type="ECO:0000313" key="3">
    <source>
        <dbReference type="Proteomes" id="UP000486602"/>
    </source>
</evidence>
<organism evidence="2 3">
    <name type="scientific">Cryomorpha ignava</name>
    <dbReference type="NCBI Taxonomy" id="101383"/>
    <lineage>
        <taxon>Bacteria</taxon>
        <taxon>Pseudomonadati</taxon>
        <taxon>Bacteroidota</taxon>
        <taxon>Flavobacteriia</taxon>
        <taxon>Flavobacteriales</taxon>
        <taxon>Cryomorphaceae</taxon>
        <taxon>Cryomorpha</taxon>
    </lineage>
</organism>